<dbReference type="EMBL" id="JAUHHC010000005">
    <property type="protein sequence ID" value="MDN3922368.1"/>
    <property type="molecule type" value="Genomic_DNA"/>
</dbReference>
<dbReference type="InterPro" id="IPR001303">
    <property type="entry name" value="Aldolase_II/adducin_N"/>
</dbReference>
<feature type="domain" description="Class II aldolase/adducin N-terminal" evidence="1">
    <location>
        <begin position="58"/>
        <end position="167"/>
    </location>
</feature>
<evidence type="ECO:0000259" key="1">
    <source>
        <dbReference type="Pfam" id="PF00596"/>
    </source>
</evidence>
<protein>
    <submittedName>
        <fullName evidence="2">Class II aldolase/adducin family protein</fullName>
    </submittedName>
</protein>
<dbReference type="RefSeq" id="WP_290360671.1">
    <property type="nucleotide sequence ID" value="NZ_JAUHHC010000005.1"/>
</dbReference>
<reference evidence="2 3" key="1">
    <citation type="submission" date="2023-06" db="EMBL/GenBank/DDBJ databases">
        <title>Pelomonas sp. PFR6 16S ribosomal RNA gene Genome sequencing and assembly.</title>
        <authorList>
            <person name="Woo H."/>
        </authorList>
    </citation>
    <scope>NUCLEOTIDE SEQUENCE [LARGE SCALE GENOMIC DNA]</scope>
    <source>
        <strain evidence="2 3">PFR6</strain>
    </source>
</reference>
<dbReference type="SUPFAM" id="SSF53639">
    <property type="entry name" value="AraD/HMP-PK domain-like"/>
    <property type="match status" value="1"/>
</dbReference>
<comment type="caution">
    <text evidence="2">The sequence shown here is derived from an EMBL/GenBank/DDBJ whole genome shotgun (WGS) entry which is preliminary data.</text>
</comment>
<dbReference type="Pfam" id="PF00596">
    <property type="entry name" value="Aldolase_II"/>
    <property type="match status" value="1"/>
</dbReference>
<proteinExistence type="predicted"/>
<dbReference type="Gene3D" id="3.40.225.10">
    <property type="entry name" value="Class II aldolase/adducin N-terminal domain"/>
    <property type="match status" value="1"/>
</dbReference>
<organism evidence="2 3">
    <name type="scientific">Roseateles violae</name>
    <dbReference type="NCBI Taxonomy" id="3058042"/>
    <lineage>
        <taxon>Bacteria</taxon>
        <taxon>Pseudomonadati</taxon>
        <taxon>Pseudomonadota</taxon>
        <taxon>Betaproteobacteria</taxon>
        <taxon>Burkholderiales</taxon>
        <taxon>Sphaerotilaceae</taxon>
        <taxon>Roseateles</taxon>
    </lineage>
</organism>
<evidence type="ECO:0000313" key="3">
    <source>
        <dbReference type="Proteomes" id="UP001228044"/>
    </source>
</evidence>
<name>A0ABT8DWJ7_9BURK</name>
<evidence type="ECO:0000313" key="2">
    <source>
        <dbReference type="EMBL" id="MDN3922368.1"/>
    </source>
</evidence>
<dbReference type="Proteomes" id="UP001228044">
    <property type="component" value="Unassembled WGS sequence"/>
</dbReference>
<sequence length="214" mass="22855">MAIDETAYVQELQAARQRLLSRQLLLPGDTLSCRVPGSGAMLLVSGDATVSLRIALDGVVASAADLHRAVYQARPDAGAVLLGRQAWAAALPEAGGVLPGVFDEQLRHLGWRVRAMAATADPARLAAGLREGANACVLGAKVLCLGTGLERLVFNAELLEKCAKAYLLARATGMSVRKIPWLVRWIATGRLRRDQRRAARSHQRGEAAPRSAGY</sequence>
<keyword evidence="3" id="KW-1185">Reference proteome</keyword>
<accession>A0ABT8DWJ7</accession>
<gene>
    <name evidence="2" type="ORF">QWJ38_18915</name>
</gene>
<dbReference type="InterPro" id="IPR036409">
    <property type="entry name" value="Aldolase_II/adducin_N_sf"/>
</dbReference>